<feature type="compositionally biased region" description="Polar residues" evidence="1">
    <location>
        <begin position="131"/>
        <end position="143"/>
    </location>
</feature>
<name>A0AAV5J0E6_9ROSI</name>
<proteinExistence type="predicted"/>
<sequence length="361" mass="39104">MFSSDPDHPTKNIKISQDDKFFGRQSSRRTSVSHASFDECGGLTGAVPFNWESQPGTPKNTLASVASDTPRPRPLTPPPSRSGAPKYITFPDNSLRRTLTSPLSQAQPNSPKNTTSPDVSFHRPLPPPPSFQSGAPKNTNFPDSSHHPLTPPPLSRSGTINNTNFPNISILSLTPPPSSQTGTPKNTNFPNISVQPLTPPPSSQSDAQNNKTVSNVAHNRSLTPPPSYNFERPDTSTAEPIKLKRSRSLLLYTLLTKILNLRKSINTMSSSKSSASLSPSPSHSSLSSRSWSSTSRFLAASAPNMDRGKRSWPSTPRSSFNEKAEDEEDISFGSSNPSVCFSIAFGRGDRLRVVRCYGCSS</sequence>
<organism evidence="2 3">
    <name type="scientific">Rubroshorea leprosula</name>
    <dbReference type="NCBI Taxonomy" id="152421"/>
    <lineage>
        <taxon>Eukaryota</taxon>
        <taxon>Viridiplantae</taxon>
        <taxon>Streptophyta</taxon>
        <taxon>Embryophyta</taxon>
        <taxon>Tracheophyta</taxon>
        <taxon>Spermatophyta</taxon>
        <taxon>Magnoliopsida</taxon>
        <taxon>eudicotyledons</taxon>
        <taxon>Gunneridae</taxon>
        <taxon>Pentapetalae</taxon>
        <taxon>rosids</taxon>
        <taxon>malvids</taxon>
        <taxon>Malvales</taxon>
        <taxon>Dipterocarpaceae</taxon>
        <taxon>Rubroshorea</taxon>
    </lineage>
</organism>
<feature type="compositionally biased region" description="Polar residues" evidence="1">
    <location>
        <begin position="180"/>
        <end position="196"/>
    </location>
</feature>
<evidence type="ECO:0000313" key="2">
    <source>
        <dbReference type="EMBL" id="GKV04366.1"/>
    </source>
</evidence>
<protein>
    <submittedName>
        <fullName evidence="2">Uncharacterized protein</fullName>
    </submittedName>
</protein>
<feature type="compositionally biased region" description="Polar residues" evidence="1">
    <location>
        <begin position="96"/>
        <end position="118"/>
    </location>
</feature>
<evidence type="ECO:0000313" key="3">
    <source>
        <dbReference type="Proteomes" id="UP001054252"/>
    </source>
</evidence>
<feature type="compositionally biased region" description="Polar residues" evidence="1">
    <location>
        <begin position="312"/>
        <end position="321"/>
    </location>
</feature>
<feature type="compositionally biased region" description="Polar residues" evidence="1">
    <location>
        <begin position="51"/>
        <end position="67"/>
    </location>
</feature>
<dbReference type="Proteomes" id="UP001054252">
    <property type="component" value="Unassembled WGS sequence"/>
</dbReference>
<feature type="region of interest" description="Disordered" evidence="1">
    <location>
        <begin position="270"/>
        <end position="289"/>
    </location>
</feature>
<evidence type="ECO:0000256" key="1">
    <source>
        <dbReference type="SAM" id="MobiDB-lite"/>
    </source>
</evidence>
<feature type="region of interest" description="Disordered" evidence="1">
    <location>
        <begin position="1"/>
        <end position="209"/>
    </location>
</feature>
<gene>
    <name evidence="2" type="ORF">SLEP1_g16526</name>
</gene>
<feature type="region of interest" description="Disordered" evidence="1">
    <location>
        <begin position="217"/>
        <end position="236"/>
    </location>
</feature>
<dbReference type="AlphaFoldDB" id="A0AAV5J0E6"/>
<feature type="compositionally biased region" description="Polar residues" evidence="1">
    <location>
        <begin position="24"/>
        <end position="34"/>
    </location>
</feature>
<dbReference type="PANTHER" id="PTHR33257">
    <property type="entry name" value="OS05G0165500 PROTEIN"/>
    <property type="match status" value="1"/>
</dbReference>
<comment type="caution">
    <text evidence="2">The sequence shown here is derived from an EMBL/GenBank/DDBJ whole genome shotgun (WGS) entry which is preliminary data.</text>
</comment>
<dbReference type="EMBL" id="BPVZ01000021">
    <property type="protein sequence ID" value="GKV04366.1"/>
    <property type="molecule type" value="Genomic_DNA"/>
</dbReference>
<dbReference type="PANTHER" id="PTHR33257:SF4">
    <property type="entry name" value="EXPRESSED PROTEIN"/>
    <property type="match status" value="1"/>
</dbReference>
<keyword evidence="3" id="KW-1185">Reference proteome</keyword>
<feature type="compositionally biased region" description="Basic and acidic residues" evidence="1">
    <location>
        <begin position="1"/>
        <end position="22"/>
    </location>
</feature>
<feature type="region of interest" description="Disordered" evidence="1">
    <location>
        <begin position="302"/>
        <end position="333"/>
    </location>
</feature>
<accession>A0AAV5J0E6</accession>
<reference evidence="2 3" key="1">
    <citation type="journal article" date="2021" name="Commun. Biol.">
        <title>The genome of Shorea leprosula (Dipterocarpaceae) highlights the ecological relevance of drought in aseasonal tropical rainforests.</title>
        <authorList>
            <person name="Ng K.K.S."/>
            <person name="Kobayashi M.J."/>
            <person name="Fawcett J.A."/>
            <person name="Hatakeyama M."/>
            <person name="Paape T."/>
            <person name="Ng C.H."/>
            <person name="Ang C.C."/>
            <person name="Tnah L.H."/>
            <person name="Lee C.T."/>
            <person name="Nishiyama T."/>
            <person name="Sese J."/>
            <person name="O'Brien M.J."/>
            <person name="Copetti D."/>
            <person name="Mohd Noor M.I."/>
            <person name="Ong R.C."/>
            <person name="Putra M."/>
            <person name="Sireger I.Z."/>
            <person name="Indrioko S."/>
            <person name="Kosugi Y."/>
            <person name="Izuno A."/>
            <person name="Isagi Y."/>
            <person name="Lee S.L."/>
            <person name="Shimizu K.K."/>
        </authorList>
    </citation>
    <scope>NUCLEOTIDE SEQUENCE [LARGE SCALE GENOMIC DNA]</scope>
    <source>
        <strain evidence="2">214</strain>
    </source>
</reference>